<dbReference type="EMBL" id="FNHB01000006">
    <property type="protein sequence ID" value="SDM62309.1"/>
    <property type="molecule type" value="Genomic_DNA"/>
</dbReference>
<dbReference type="AlphaFoldDB" id="A0A1G9UQU0"/>
<evidence type="ECO:0000256" key="5">
    <source>
        <dbReference type="SAM" id="Phobius"/>
    </source>
</evidence>
<name>A0A1G9UQU0_9FIRM</name>
<evidence type="ECO:0000256" key="3">
    <source>
        <dbReference type="ARBA" id="ARBA00022989"/>
    </source>
</evidence>
<feature type="transmembrane region" description="Helical" evidence="5">
    <location>
        <begin position="25"/>
        <end position="47"/>
    </location>
</feature>
<accession>A0A1G9UQU0</accession>
<dbReference type="PANTHER" id="PTHR30249:SF0">
    <property type="entry name" value="PLASTIDAL GLYCOLATE_GLYCERATE TRANSLOCATOR 1, CHLOROPLASTIC"/>
    <property type="match status" value="1"/>
</dbReference>
<feature type="transmembrane region" description="Helical" evidence="5">
    <location>
        <begin position="59"/>
        <end position="77"/>
    </location>
</feature>
<gene>
    <name evidence="6" type="ORF">SAMN04488502_10631</name>
</gene>
<evidence type="ECO:0000256" key="2">
    <source>
        <dbReference type="ARBA" id="ARBA00022692"/>
    </source>
</evidence>
<dbReference type="GO" id="GO:0016020">
    <property type="term" value="C:membrane"/>
    <property type="evidence" value="ECO:0007669"/>
    <property type="project" value="UniProtKB-SubCell"/>
</dbReference>
<keyword evidence="7" id="KW-1185">Reference proteome</keyword>
<reference evidence="6 7" key="1">
    <citation type="submission" date="2016-10" db="EMBL/GenBank/DDBJ databases">
        <authorList>
            <person name="de Groot N.N."/>
        </authorList>
    </citation>
    <scope>NUCLEOTIDE SEQUENCE [LARGE SCALE GENOMIC DNA]</scope>
    <source>
        <strain evidence="6 7">DSM 1736</strain>
    </source>
</reference>
<keyword evidence="2 5" id="KW-0812">Transmembrane</keyword>
<evidence type="ECO:0000256" key="4">
    <source>
        <dbReference type="ARBA" id="ARBA00023136"/>
    </source>
</evidence>
<evidence type="ECO:0000313" key="7">
    <source>
        <dbReference type="Proteomes" id="UP000214880"/>
    </source>
</evidence>
<evidence type="ECO:0000313" key="6">
    <source>
        <dbReference type="EMBL" id="SDM62309.1"/>
    </source>
</evidence>
<sequence>MNVVLGLMSTLIIYQLAKRLYQQSACLLLSPLLVCPVVIIVALQLLHVSYETYNAGGQLLSYMLQPATVALAVPLYRYRSVIKEHLLEIVLYVSAGAVVAIVTSVGAAGLAGLPVQVADSLAPRSVTTPIAMNISQIVGGNPALTAAFVIITGLVGTVFASLALKYLSIENPVTRGMMLGISAHGTGMSKAHELGYLEGASASLAMIFMGLITAFIAPGLVPVCLKLFGGTYV</sequence>
<comment type="subcellular location">
    <subcellularLocation>
        <location evidence="1">Membrane</location>
        <topology evidence="1">Multi-pass membrane protein</topology>
    </subcellularLocation>
</comment>
<feature type="transmembrane region" description="Helical" evidence="5">
    <location>
        <begin position="143"/>
        <end position="167"/>
    </location>
</feature>
<dbReference type="RefSeq" id="WP_245698133.1">
    <property type="nucleotide sequence ID" value="NZ_FNHB01000006.1"/>
</dbReference>
<feature type="transmembrane region" description="Helical" evidence="5">
    <location>
        <begin position="89"/>
        <end position="113"/>
    </location>
</feature>
<feature type="transmembrane region" description="Helical" evidence="5">
    <location>
        <begin position="204"/>
        <end position="228"/>
    </location>
</feature>
<evidence type="ECO:0000256" key="1">
    <source>
        <dbReference type="ARBA" id="ARBA00004141"/>
    </source>
</evidence>
<keyword evidence="4 5" id="KW-0472">Membrane</keyword>
<dbReference type="Proteomes" id="UP000214880">
    <property type="component" value="Unassembled WGS sequence"/>
</dbReference>
<proteinExistence type="predicted"/>
<dbReference type="InterPro" id="IPR007300">
    <property type="entry name" value="CidB/LrgB"/>
</dbReference>
<protein>
    <submittedName>
        <fullName evidence="6">TIGR00659 family protein</fullName>
    </submittedName>
</protein>
<dbReference type="Pfam" id="PF04172">
    <property type="entry name" value="LrgB"/>
    <property type="match status" value="1"/>
</dbReference>
<organism evidence="6 7">
    <name type="scientific">Dendrosporobacter quercicolus</name>
    <dbReference type="NCBI Taxonomy" id="146817"/>
    <lineage>
        <taxon>Bacteria</taxon>
        <taxon>Bacillati</taxon>
        <taxon>Bacillota</taxon>
        <taxon>Negativicutes</taxon>
        <taxon>Selenomonadales</taxon>
        <taxon>Sporomusaceae</taxon>
        <taxon>Dendrosporobacter</taxon>
    </lineage>
</organism>
<dbReference type="STRING" id="146817.SAMN04488502_10631"/>
<keyword evidence="3 5" id="KW-1133">Transmembrane helix</keyword>
<dbReference type="PANTHER" id="PTHR30249">
    <property type="entry name" value="PUTATIVE SEROTONIN TRANSPORTER"/>
    <property type="match status" value="1"/>
</dbReference>